<dbReference type="Proteomes" id="UP001152622">
    <property type="component" value="Chromosome 13"/>
</dbReference>
<protein>
    <submittedName>
        <fullName evidence="1">Uncharacterized protein</fullName>
    </submittedName>
</protein>
<gene>
    <name evidence="1" type="ORF">SKAU_G00308370</name>
</gene>
<name>A0A9Q1ER77_SYNKA</name>
<evidence type="ECO:0000313" key="1">
    <source>
        <dbReference type="EMBL" id="KAJ8343508.1"/>
    </source>
</evidence>
<comment type="caution">
    <text evidence="1">The sequence shown here is derived from an EMBL/GenBank/DDBJ whole genome shotgun (WGS) entry which is preliminary data.</text>
</comment>
<reference evidence="1" key="1">
    <citation type="journal article" date="2023" name="Science">
        <title>Genome structures resolve the early diversification of teleost fishes.</title>
        <authorList>
            <person name="Parey E."/>
            <person name="Louis A."/>
            <person name="Montfort J."/>
            <person name="Bouchez O."/>
            <person name="Roques C."/>
            <person name="Iampietro C."/>
            <person name="Lluch J."/>
            <person name="Castinel A."/>
            <person name="Donnadieu C."/>
            <person name="Desvignes T."/>
            <person name="Floi Bucao C."/>
            <person name="Jouanno E."/>
            <person name="Wen M."/>
            <person name="Mejri S."/>
            <person name="Dirks R."/>
            <person name="Jansen H."/>
            <person name="Henkel C."/>
            <person name="Chen W.J."/>
            <person name="Zahm M."/>
            <person name="Cabau C."/>
            <person name="Klopp C."/>
            <person name="Thompson A.W."/>
            <person name="Robinson-Rechavi M."/>
            <person name="Braasch I."/>
            <person name="Lecointre G."/>
            <person name="Bobe J."/>
            <person name="Postlethwait J.H."/>
            <person name="Berthelot C."/>
            <person name="Roest Crollius H."/>
            <person name="Guiguen Y."/>
        </authorList>
    </citation>
    <scope>NUCLEOTIDE SEQUENCE</scope>
    <source>
        <strain evidence="1">WJC10195</strain>
    </source>
</reference>
<dbReference type="EMBL" id="JAINUF010000013">
    <property type="protein sequence ID" value="KAJ8343508.1"/>
    <property type="molecule type" value="Genomic_DNA"/>
</dbReference>
<dbReference type="AlphaFoldDB" id="A0A9Q1ER77"/>
<organism evidence="1 2">
    <name type="scientific">Synaphobranchus kaupii</name>
    <name type="common">Kaup's arrowtooth eel</name>
    <dbReference type="NCBI Taxonomy" id="118154"/>
    <lineage>
        <taxon>Eukaryota</taxon>
        <taxon>Metazoa</taxon>
        <taxon>Chordata</taxon>
        <taxon>Craniata</taxon>
        <taxon>Vertebrata</taxon>
        <taxon>Euteleostomi</taxon>
        <taxon>Actinopterygii</taxon>
        <taxon>Neopterygii</taxon>
        <taxon>Teleostei</taxon>
        <taxon>Anguilliformes</taxon>
        <taxon>Synaphobranchidae</taxon>
        <taxon>Synaphobranchus</taxon>
    </lineage>
</organism>
<proteinExistence type="predicted"/>
<evidence type="ECO:0000313" key="2">
    <source>
        <dbReference type="Proteomes" id="UP001152622"/>
    </source>
</evidence>
<accession>A0A9Q1ER77</accession>
<sequence>MQRKAWMKVNTNPRSEPEIVGGGCARRTTVHTQRTAERENAVLRRAPGSDWGIPRTPRPFGPSAYSNETAISAMPRHTWIWRLTESRASHRSTAGRVSTQEGRRARGTSGKGTLMLQNVLVISQQAVFLPGFSLHVHAGLRAQGEVM</sequence>
<keyword evidence="2" id="KW-1185">Reference proteome</keyword>